<keyword evidence="5 8" id="KW-1133">Transmembrane helix</keyword>
<evidence type="ECO:0000256" key="2">
    <source>
        <dbReference type="ARBA" id="ARBA00005811"/>
    </source>
</evidence>
<dbReference type="RefSeq" id="WP_145205812.1">
    <property type="nucleotide sequence ID" value="NZ_CP036434.1"/>
</dbReference>
<dbReference type="Proteomes" id="UP000320390">
    <property type="component" value="Chromosome"/>
</dbReference>
<reference evidence="9 10" key="1">
    <citation type="submission" date="2019-02" db="EMBL/GenBank/DDBJ databases">
        <title>Deep-cultivation of Planctomycetes and their phenomic and genomic characterization uncovers novel biology.</title>
        <authorList>
            <person name="Wiegand S."/>
            <person name="Jogler M."/>
            <person name="Boedeker C."/>
            <person name="Pinto D."/>
            <person name="Vollmers J."/>
            <person name="Rivas-Marin E."/>
            <person name="Kohn T."/>
            <person name="Peeters S.H."/>
            <person name="Heuer A."/>
            <person name="Rast P."/>
            <person name="Oberbeckmann S."/>
            <person name="Bunk B."/>
            <person name="Jeske O."/>
            <person name="Meyerdierks A."/>
            <person name="Storesund J.E."/>
            <person name="Kallscheuer N."/>
            <person name="Luecker S."/>
            <person name="Lage O.M."/>
            <person name="Pohl T."/>
            <person name="Merkel B.J."/>
            <person name="Hornburger P."/>
            <person name="Mueller R.-W."/>
            <person name="Bruemmer F."/>
            <person name="Labrenz M."/>
            <person name="Spormann A.M."/>
            <person name="Op den Camp H."/>
            <person name="Overmann J."/>
            <person name="Amann R."/>
            <person name="Jetten M.S.M."/>
            <person name="Mascher T."/>
            <person name="Medema M.H."/>
            <person name="Devos D.P."/>
            <person name="Kaster A.-K."/>
            <person name="Ovreas L."/>
            <person name="Rohde M."/>
            <person name="Galperin M.Y."/>
            <person name="Jogler C."/>
        </authorList>
    </citation>
    <scope>NUCLEOTIDE SEQUENCE [LARGE SCALE GENOMIC DNA]</scope>
    <source>
        <strain evidence="9 10">Poly30</strain>
    </source>
</reference>
<evidence type="ECO:0000256" key="8">
    <source>
        <dbReference type="SAM" id="Phobius"/>
    </source>
</evidence>
<dbReference type="PANTHER" id="PTHR30558">
    <property type="entry name" value="EXBD MEMBRANE COMPONENT OF PMF-DRIVEN MACROMOLECULE IMPORT SYSTEM"/>
    <property type="match status" value="1"/>
</dbReference>
<dbReference type="EMBL" id="CP036434">
    <property type="protein sequence ID" value="QDV10145.1"/>
    <property type="molecule type" value="Genomic_DNA"/>
</dbReference>
<proteinExistence type="inferred from homology"/>
<keyword evidence="3" id="KW-1003">Cell membrane</keyword>
<evidence type="ECO:0000313" key="10">
    <source>
        <dbReference type="Proteomes" id="UP000320390"/>
    </source>
</evidence>
<feature type="transmembrane region" description="Helical" evidence="8">
    <location>
        <begin position="12"/>
        <end position="36"/>
    </location>
</feature>
<protein>
    <submittedName>
        <fullName evidence="9">Biopolymer transport protein ExbD</fullName>
    </submittedName>
</protein>
<evidence type="ECO:0000256" key="3">
    <source>
        <dbReference type="ARBA" id="ARBA00022475"/>
    </source>
</evidence>
<dbReference type="InterPro" id="IPR003400">
    <property type="entry name" value="ExbD"/>
</dbReference>
<keyword evidence="7" id="KW-0653">Protein transport</keyword>
<gene>
    <name evidence="9" type="ORF">Poly30_57070</name>
</gene>
<dbReference type="GO" id="GO:0022857">
    <property type="term" value="F:transmembrane transporter activity"/>
    <property type="evidence" value="ECO:0007669"/>
    <property type="project" value="InterPro"/>
</dbReference>
<evidence type="ECO:0000256" key="5">
    <source>
        <dbReference type="ARBA" id="ARBA00022989"/>
    </source>
</evidence>
<keyword evidence="4 7" id="KW-0812">Transmembrane</keyword>
<dbReference type="Gene3D" id="3.30.420.270">
    <property type="match status" value="1"/>
</dbReference>
<organism evidence="9 10">
    <name type="scientific">Saltatorellus ferox</name>
    <dbReference type="NCBI Taxonomy" id="2528018"/>
    <lineage>
        <taxon>Bacteria</taxon>
        <taxon>Pseudomonadati</taxon>
        <taxon>Planctomycetota</taxon>
        <taxon>Planctomycetia</taxon>
        <taxon>Planctomycetia incertae sedis</taxon>
        <taxon>Saltatorellus</taxon>
    </lineage>
</organism>
<dbReference type="GO" id="GO:0015031">
    <property type="term" value="P:protein transport"/>
    <property type="evidence" value="ECO:0007669"/>
    <property type="project" value="UniProtKB-KW"/>
</dbReference>
<dbReference type="AlphaFoldDB" id="A0A518F1E0"/>
<comment type="subcellular location">
    <subcellularLocation>
        <location evidence="1">Cell membrane</location>
        <topology evidence="1">Single-pass membrane protein</topology>
    </subcellularLocation>
    <subcellularLocation>
        <location evidence="7">Cell membrane</location>
        <topology evidence="7">Single-pass type II membrane protein</topology>
    </subcellularLocation>
</comment>
<dbReference type="Pfam" id="PF02472">
    <property type="entry name" value="ExbD"/>
    <property type="match status" value="1"/>
</dbReference>
<accession>A0A518F1E0</accession>
<sequence length="137" mass="15018">MEFPRRPRRRSNIELTPLIDVVFQLLVFFLLTSSFLQPSLRLDLPRGGTMDEADPTPILLEIDGDGRVSLDGEIIQRADLRQELERALTDGRTAVRLSGDSDMTYGLFVEALDAARAAGAAHFDLVHSGTPAPSAAK</sequence>
<evidence type="ECO:0000256" key="7">
    <source>
        <dbReference type="RuleBase" id="RU003879"/>
    </source>
</evidence>
<dbReference type="GO" id="GO:0005886">
    <property type="term" value="C:plasma membrane"/>
    <property type="evidence" value="ECO:0007669"/>
    <property type="project" value="UniProtKB-SubCell"/>
</dbReference>
<keyword evidence="7" id="KW-0813">Transport</keyword>
<keyword evidence="6 8" id="KW-0472">Membrane</keyword>
<evidence type="ECO:0000256" key="1">
    <source>
        <dbReference type="ARBA" id="ARBA00004162"/>
    </source>
</evidence>
<evidence type="ECO:0000313" key="9">
    <source>
        <dbReference type="EMBL" id="QDV10145.1"/>
    </source>
</evidence>
<evidence type="ECO:0000256" key="4">
    <source>
        <dbReference type="ARBA" id="ARBA00022692"/>
    </source>
</evidence>
<comment type="similarity">
    <text evidence="2 7">Belongs to the ExbD/TolR family.</text>
</comment>
<evidence type="ECO:0000256" key="6">
    <source>
        <dbReference type="ARBA" id="ARBA00023136"/>
    </source>
</evidence>
<name>A0A518F1E0_9BACT</name>
<keyword evidence="10" id="KW-1185">Reference proteome</keyword>
<dbReference type="PANTHER" id="PTHR30558:SF3">
    <property type="entry name" value="BIOPOLYMER TRANSPORT PROTEIN EXBD-RELATED"/>
    <property type="match status" value="1"/>
</dbReference>